<feature type="non-terminal residue" evidence="1">
    <location>
        <position position="1"/>
    </location>
</feature>
<dbReference type="OrthoDB" id="3050185at2759"/>
<dbReference type="STRING" id="50990.A0A4Y7PWF2"/>
<name>A0A4Y7PWF2_9AGAM</name>
<feature type="non-terminal residue" evidence="1">
    <location>
        <position position="74"/>
    </location>
</feature>
<sequence>GPGIPRRDKEEVRERYARLMLILFKPWRTASDLKESSRSWSDEFEEYKESMSDAHRRVIENMQLLHECRDSRDD</sequence>
<evidence type="ECO:0000313" key="2">
    <source>
        <dbReference type="Proteomes" id="UP000294933"/>
    </source>
</evidence>
<proteinExistence type="predicted"/>
<evidence type="ECO:0000313" key="1">
    <source>
        <dbReference type="EMBL" id="TDL19358.1"/>
    </source>
</evidence>
<reference evidence="1 2" key="1">
    <citation type="submission" date="2018-06" db="EMBL/GenBank/DDBJ databases">
        <title>A transcriptomic atlas of mushroom development highlights an independent origin of complex multicellularity.</title>
        <authorList>
            <consortium name="DOE Joint Genome Institute"/>
            <person name="Krizsan K."/>
            <person name="Almasi E."/>
            <person name="Merenyi Z."/>
            <person name="Sahu N."/>
            <person name="Viragh M."/>
            <person name="Koszo T."/>
            <person name="Mondo S."/>
            <person name="Kiss B."/>
            <person name="Balint B."/>
            <person name="Kues U."/>
            <person name="Barry K."/>
            <person name="Hegedus J.C."/>
            <person name="Henrissat B."/>
            <person name="Johnson J."/>
            <person name="Lipzen A."/>
            <person name="Ohm R."/>
            <person name="Nagy I."/>
            <person name="Pangilinan J."/>
            <person name="Yan J."/>
            <person name="Xiong Y."/>
            <person name="Grigoriev I.V."/>
            <person name="Hibbett D.S."/>
            <person name="Nagy L.G."/>
        </authorList>
    </citation>
    <scope>NUCLEOTIDE SEQUENCE [LARGE SCALE GENOMIC DNA]</scope>
    <source>
        <strain evidence="1 2">SZMC22713</strain>
    </source>
</reference>
<protein>
    <submittedName>
        <fullName evidence="1">Uncharacterized protein</fullName>
    </submittedName>
</protein>
<dbReference type="Proteomes" id="UP000294933">
    <property type="component" value="Unassembled WGS sequence"/>
</dbReference>
<organism evidence="1 2">
    <name type="scientific">Rickenella mellea</name>
    <dbReference type="NCBI Taxonomy" id="50990"/>
    <lineage>
        <taxon>Eukaryota</taxon>
        <taxon>Fungi</taxon>
        <taxon>Dikarya</taxon>
        <taxon>Basidiomycota</taxon>
        <taxon>Agaricomycotina</taxon>
        <taxon>Agaricomycetes</taxon>
        <taxon>Hymenochaetales</taxon>
        <taxon>Rickenellaceae</taxon>
        <taxon>Rickenella</taxon>
    </lineage>
</organism>
<dbReference type="EMBL" id="ML170197">
    <property type="protein sequence ID" value="TDL19358.1"/>
    <property type="molecule type" value="Genomic_DNA"/>
</dbReference>
<dbReference type="VEuPathDB" id="FungiDB:BD410DRAFT_694019"/>
<gene>
    <name evidence="1" type="ORF">BD410DRAFT_694019</name>
</gene>
<dbReference type="AlphaFoldDB" id="A0A4Y7PWF2"/>
<keyword evidence="2" id="KW-1185">Reference proteome</keyword>
<accession>A0A4Y7PWF2</accession>